<keyword evidence="1 2" id="KW-0597">Phosphoprotein</keyword>
<dbReference type="PANTHER" id="PTHR44591:SF3">
    <property type="entry name" value="RESPONSE REGULATORY DOMAIN-CONTAINING PROTEIN"/>
    <property type="match status" value="1"/>
</dbReference>
<sequence>MSGIRVLLVDDEVEFTASMSRVLRRRGFDVEVADNGLAALPLVAGKAFDVVVLDVKMPGMDGIQALQEIKRLSPETRVLVLTGHFSIGEEEELSAGGAYAYLLKPFPILKLVDLITSAAGHPPA</sequence>
<dbReference type="AlphaFoldDB" id="A0LFY3"/>
<evidence type="ECO:0000313" key="4">
    <source>
        <dbReference type="EMBL" id="ABK16335.1"/>
    </source>
</evidence>
<dbReference type="HOGENOM" id="CLU_000445_69_8_7"/>
<feature type="domain" description="Response regulatory" evidence="3">
    <location>
        <begin position="5"/>
        <end position="119"/>
    </location>
</feature>
<evidence type="ECO:0000256" key="1">
    <source>
        <dbReference type="ARBA" id="ARBA00022553"/>
    </source>
</evidence>
<dbReference type="eggNOG" id="COG2204">
    <property type="taxonomic scope" value="Bacteria"/>
</dbReference>
<dbReference type="InParanoid" id="A0LFY3"/>
<dbReference type="STRING" id="335543.Sfum_0636"/>
<dbReference type="RefSeq" id="WP_011697508.1">
    <property type="nucleotide sequence ID" value="NC_008554.1"/>
</dbReference>
<evidence type="ECO:0000313" key="5">
    <source>
        <dbReference type="Proteomes" id="UP000001784"/>
    </source>
</evidence>
<dbReference type="GO" id="GO:0000160">
    <property type="term" value="P:phosphorelay signal transduction system"/>
    <property type="evidence" value="ECO:0007669"/>
    <property type="project" value="InterPro"/>
</dbReference>
<gene>
    <name evidence="4" type="ordered locus">Sfum_0636</name>
</gene>
<dbReference type="PANTHER" id="PTHR44591">
    <property type="entry name" value="STRESS RESPONSE REGULATOR PROTEIN 1"/>
    <property type="match status" value="1"/>
</dbReference>
<dbReference type="PROSITE" id="PS50110">
    <property type="entry name" value="RESPONSE_REGULATORY"/>
    <property type="match status" value="1"/>
</dbReference>
<dbReference type="InterPro" id="IPR050595">
    <property type="entry name" value="Bact_response_regulator"/>
</dbReference>
<dbReference type="SUPFAM" id="SSF52172">
    <property type="entry name" value="CheY-like"/>
    <property type="match status" value="1"/>
</dbReference>
<keyword evidence="5" id="KW-1185">Reference proteome</keyword>
<dbReference type="Proteomes" id="UP000001784">
    <property type="component" value="Chromosome"/>
</dbReference>
<reference evidence="4 5" key="1">
    <citation type="submission" date="2006-10" db="EMBL/GenBank/DDBJ databases">
        <title>Complete sequence of Syntrophobacter fumaroxidans MPOB.</title>
        <authorList>
            <consortium name="US DOE Joint Genome Institute"/>
            <person name="Copeland A."/>
            <person name="Lucas S."/>
            <person name="Lapidus A."/>
            <person name="Barry K."/>
            <person name="Detter J.C."/>
            <person name="Glavina del Rio T."/>
            <person name="Hammon N."/>
            <person name="Israni S."/>
            <person name="Pitluck S."/>
            <person name="Goltsman E.G."/>
            <person name="Martinez M."/>
            <person name="Schmutz J."/>
            <person name="Larimer F."/>
            <person name="Land M."/>
            <person name="Hauser L."/>
            <person name="Kyrpides N."/>
            <person name="Kim E."/>
            <person name="Boone D.R."/>
            <person name="Brockman F."/>
            <person name="Culley D."/>
            <person name="Ferry J."/>
            <person name="Gunsalus R."/>
            <person name="McInerney M.J."/>
            <person name="Morrison M."/>
            <person name="Plugge C."/>
            <person name="Rohlin L."/>
            <person name="Scholten J."/>
            <person name="Sieber J."/>
            <person name="Stams A.J.M."/>
            <person name="Worm P."/>
            <person name="Henstra A.M."/>
            <person name="Richardson P."/>
        </authorList>
    </citation>
    <scope>NUCLEOTIDE SEQUENCE [LARGE SCALE GENOMIC DNA]</scope>
    <source>
        <strain evidence="5">DSM 10017 / MPOB</strain>
    </source>
</reference>
<organism evidence="4 5">
    <name type="scientific">Syntrophobacter fumaroxidans (strain DSM 10017 / MPOB)</name>
    <dbReference type="NCBI Taxonomy" id="335543"/>
    <lineage>
        <taxon>Bacteria</taxon>
        <taxon>Pseudomonadati</taxon>
        <taxon>Thermodesulfobacteriota</taxon>
        <taxon>Syntrophobacteria</taxon>
        <taxon>Syntrophobacterales</taxon>
        <taxon>Syntrophobacteraceae</taxon>
        <taxon>Syntrophobacter</taxon>
    </lineage>
</organism>
<dbReference type="Pfam" id="PF00072">
    <property type="entry name" value="Response_reg"/>
    <property type="match status" value="1"/>
</dbReference>
<evidence type="ECO:0000259" key="3">
    <source>
        <dbReference type="PROSITE" id="PS50110"/>
    </source>
</evidence>
<name>A0LFY3_SYNFM</name>
<dbReference type="CDD" id="cd00156">
    <property type="entry name" value="REC"/>
    <property type="match status" value="1"/>
</dbReference>
<accession>A0LFY3</accession>
<dbReference type="EMBL" id="CP000478">
    <property type="protein sequence ID" value="ABK16335.1"/>
    <property type="molecule type" value="Genomic_DNA"/>
</dbReference>
<feature type="modified residue" description="4-aspartylphosphate" evidence="2">
    <location>
        <position position="54"/>
    </location>
</feature>
<proteinExistence type="predicted"/>
<dbReference type="InterPro" id="IPR011006">
    <property type="entry name" value="CheY-like_superfamily"/>
</dbReference>
<dbReference type="KEGG" id="sfu:Sfum_0636"/>
<evidence type="ECO:0000256" key="2">
    <source>
        <dbReference type="PROSITE-ProRule" id="PRU00169"/>
    </source>
</evidence>
<dbReference type="SMART" id="SM00448">
    <property type="entry name" value="REC"/>
    <property type="match status" value="1"/>
</dbReference>
<dbReference type="Gene3D" id="3.40.50.2300">
    <property type="match status" value="1"/>
</dbReference>
<dbReference type="InterPro" id="IPR001789">
    <property type="entry name" value="Sig_transdc_resp-reg_receiver"/>
</dbReference>
<protein>
    <submittedName>
        <fullName evidence="4">Response regulator receiver protein</fullName>
    </submittedName>
</protein>